<dbReference type="AlphaFoldDB" id="A0AAV7J1B9"/>
<organism evidence="2 3">
    <name type="scientific">Cotesia glomerata</name>
    <name type="common">Lepidopteran parasitic wasp</name>
    <name type="synonym">Apanteles glomeratus</name>
    <dbReference type="NCBI Taxonomy" id="32391"/>
    <lineage>
        <taxon>Eukaryota</taxon>
        <taxon>Metazoa</taxon>
        <taxon>Ecdysozoa</taxon>
        <taxon>Arthropoda</taxon>
        <taxon>Hexapoda</taxon>
        <taxon>Insecta</taxon>
        <taxon>Pterygota</taxon>
        <taxon>Neoptera</taxon>
        <taxon>Endopterygota</taxon>
        <taxon>Hymenoptera</taxon>
        <taxon>Apocrita</taxon>
        <taxon>Ichneumonoidea</taxon>
        <taxon>Braconidae</taxon>
        <taxon>Microgastrinae</taxon>
        <taxon>Cotesia</taxon>
    </lineage>
</organism>
<evidence type="ECO:0000313" key="3">
    <source>
        <dbReference type="Proteomes" id="UP000826195"/>
    </source>
</evidence>
<proteinExistence type="predicted"/>
<comment type="caution">
    <text evidence="2">The sequence shown here is derived from an EMBL/GenBank/DDBJ whole genome shotgun (WGS) entry which is preliminary data.</text>
</comment>
<name>A0AAV7J1B9_COTGL</name>
<feature type="compositionally biased region" description="Polar residues" evidence="1">
    <location>
        <begin position="73"/>
        <end position="100"/>
    </location>
</feature>
<feature type="compositionally biased region" description="Polar residues" evidence="1">
    <location>
        <begin position="47"/>
        <end position="58"/>
    </location>
</feature>
<dbReference type="Proteomes" id="UP000826195">
    <property type="component" value="Unassembled WGS sequence"/>
</dbReference>
<accession>A0AAV7J1B9</accession>
<dbReference type="EMBL" id="JAHXZJ010000007">
    <property type="protein sequence ID" value="KAH0562837.1"/>
    <property type="molecule type" value="Genomic_DNA"/>
</dbReference>
<feature type="compositionally biased region" description="Polar residues" evidence="1">
    <location>
        <begin position="1"/>
        <end position="14"/>
    </location>
</feature>
<evidence type="ECO:0000256" key="1">
    <source>
        <dbReference type="SAM" id="MobiDB-lite"/>
    </source>
</evidence>
<feature type="region of interest" description="Disordered" evidence="1">
    <location>
        <begin position="1"/>
        <end position="111"/>
    </location>
</feature>
<protein>
    <submittedName>
        <fullName evidence="2">Uncharacterized protein</fullName>
    </submittedName>
</protein>
<keyword evidence="3" id="KW-1185">Reference proteome</keyword>
<feature type="compositionally biased region" description="Basic residues" evidence="1">
    <location>
        <begin position="101"/>
        <end position="111"/>
    </location>
</feature>
<gene>
    <name evidence="2" type="ORF">KQX54_001073</name>
</gene>
<evidence type="ECO:0000313" key="2">
    <source>
        <dbReference type="EMBL" id="KAH0562837.1"/>
    </source>
</evidence>
<reference evidence="2 3" key="1">
    <citation type="journal article" date="2021" name="J. Hered.">
        <title>A chromosome-level genome assembly of the parasitoid wasp, Cotesia glomerata (Hymenoptera: Braconidae).</title>
        <authorList>
            <person name="Pinto B.J."/>
            <person name="Weis J.J."/>
            <person name="Gamble T."/>
            <person name="Ode P.J."/>
            <person name="Paul R."/>
            <person name="Zaspel J.M."/>
        </authorList>
    </citation>
    <scope>NUCLEOTIDE SEQUENCE [LARGE SCALE GENOMIC DNA]</scope>
    <source>
        <strain evidence="2">CgM1</strain>
    </source>
</reference>
<sequence length="143" mass="15479">MVSKVTQVAEQANKSMDDQVQHSKKIIPSSVIETNKFSGKSAGGKQFNRSTSQTVTKDGNNEKLPKQPAHVQATGTPIVSPSTVASKIQKQPAKSCTPKSSPRKNSRKRLARAAKSELLILVSRNVLDKLGQDTVFTRGHASR</sequence>